<accession>A0A8H6VSB0</accession>
<name>A0A8H6VSB0_MYCCL</name>
<dbReference type="InterPro" id="IPR040521">
    <property type="entry name" value="KDZ"/>
</dbReference>
<proteinExistence type="predicted"/>
<sequence>MPPLTLLQRNVYFDTNMDLDLAPTDEQTSISADRRRATTSAFNLSPRKSPRKRVEETDPRLAGWTPVQDSDLDQVSALANSISTLDVSLDEEVTKRKRYESDRYKGFGLMARQYDFLKRLKRAGRAHEPDGIATTKPGALAVLCWACPDADRNLPLGWDAVNPNKRSARIVPAVLRLTGGHDDPSLGSGLGYFVESSTYKEHLKNYIKEKDVSHCVAFQAMLQKDTKITKGLRVSGVAGCVCARHGLVRRRGLGDLQIGERRVFPKEPPQATQYSFLPRFANVDWILLCTLWAERLREYGFAYDIICQWMIHFFERLKKIRESDVDTSTLATDIDEADLYFGLPVWHAGAHQAECRAHLALAYMLGMGKTDGEAMERIWATLNPASWATKEMGEGARHDVLEDKIDRMNFAKNLSLGKSLARKLIVAIAERRQQGLEFAELDKSVKRSKREEWRKRVDQWYEDEDTDSPFILAGGQPSGPGQRSIAEELRQAELEDARAGHVPFVKGNMTATAFVQAGLQLEDTQRRIRAALKNKSLTATYASEIQELRISLLKKMTSFERLQLIYMPGVAAIREADDAKSAIPTILRPNPKPFGCTCRRI</sequence>
<reference evidence="2" key="1">
    <citation type="submission" date="2020-05" db="EMBL/GenBank/DDBJ databases">
        <title>Mycena genomes resolve the evolution of fungal bioluminescence.</title>
        <authorList>
            <person name="Tsai I.J."/>
        </authorList>
    </citation>
    <scope>NUCLEOTIDE SEQUENCE</scope>
    <source>
        <strain evidence="2">110903Hualien_Pintung</strain>
    </source>
</reference>
<dbReference type="PANTHER" id="PTHR33104">
    <property type="entry name" value="SI:DKEY-29D5.2"/>
    <property type="match status" value="1"/>
</dbReference>
<dbReference type="Proteomes" id="UP000613580">
    <property type="component" value="Unassembled WGS sequence"/>
</dbReference>
<feature type="region of interest" description="Disordered" evidence="1">
    <location>
        <begin position="24"/>
        <end position="59"/>
    </location>
</feature>
<dbReference type="PANTHER" id="PTHR33104:SF2">
    <property type="entry name" value="CXC3 LIKE CYSTEINE CLUSTER DOMAIN-CONTAINING PROTEIN"/>
    <property type="match status" value="1"/>
</dbReference>
<comment type="caution">
    <text evidence="2">The sequence shown here is derived from an EMBL/GenBank/DDBJ whole genome shotgun (WGS) entry which is preliminary data.</text>
</comment>
<dbReference type="Pfam" id="PF18758">
    <property type="entry name" value="KDZ"/>
    <property type="match status" value="2"/>
</dbReference>
<evidence type="ECO:0000313" key="3">
    <source>
        <dbReference type="Proteomes" id="UP000613580"/>
    </source>
</evidence>
<gene>
    <name evidence="2" type="ORF">HMN09_01416100</name>
</gene>
<evidence type="ECO:0000313" key="2">
    <source>
        <dbReference type="EMBL" id="KAF7288213.1"/>
    </source>
</evidence>
<evidence type="ECO:0000256" key="1">
    <source>
        <dbReference type="SAM" id="MobiDB-lite"/>
    </source>
</evidence>
<dbReference type="AlphaFoldDB" id="A0A8H6VSB0"/>
<dbReference type="EMBL" id="JACAZE010000044">
    <property type="protein sequence ID" value="KAF7288213.1"/>
    <property type="molecule type" value="Genomic_DNA"/>
</dbReference>
<keyword evidence="3" id="KW-1185">Reference proteome</keyword>
<protein>
    <submittedName>
        <fullName evidence="2">CxC2 domain-containing protein</fullName>
    </submittedName>
</protein>
<organism evidence="2 3">
    <name type="scientific">Mycena chlorophos</name>
    <name type="common">Agaric fungus</name>
    <name type="synonym">Agaricus chlorophos</name>
    <dbReference type="NCBI Taxonomy" id="658473"/>
    <lineage>
        <taxon>Eukaryota</taxon>
        <taxon>Fungi</taxon>
        <taxon>Dikarya</taxon>
        <taxon>Basidiomycota</taxon>
        <taxon>Agaricomycotina</taxon>
        <taxon>Agaricomycetes</taxon>
        <taxon>Agaricomycetidae</taxon>
        <taxon>Agaricales</taxon>
        <taxon>Marasmiineae</taxon>
        <taxon>Mycenaceae</taxon>
        <taxon>Mycena</taxon>
    </lineage>
</organism>
<dbReference type="OrthoDB" id="2804062at2759"/>